<reference evidence="2 3" key="1">
    <citation type="submission" date="2019-10" db="EMBL/GenBank/DDBJ databases">
        <title>Deinococcus sp. isolated from soil.</title>
        <authorList>
            <person name="Li Y."/>
            <person name="Wang J."/>
        </authorList>
    </citation>
    <scope>NUCLEOTIDE SEQUENCE [LARGE SCALE GENOMIC DNA]</scope>
    <source>
        <strain evidence="2 3">SDU3-2</strain>
    </source>
</reference>
<gene>
    <name evidence="2" type="ORF">F8S09_04105</name>
</gene>
<dbReference type="Gene3D" id="3.30.460.10">
    <property type="entry name" value="Beta Polymerase, domain 2"/>
    <property type="match status" value="1"/>
</dbReference>
<feature type="compositionally biased region" description="Basic residues" evidence="1">
    <location>
        <begin position="7"/>
        <end position="25"/>
    </location>
</feature>
<name>A0A7X1NU67_9DEIO</name>
<dbReference type="Pfam" id="PF04229">
    <property type="entry name" value="GrpB"/>
    <property type="match status" value="1"/>
</dbReference>
<evidence type="ECO:0000256" key="1">
    <source>
        <dbReference type="SAM" id="MobiDB-lite"/>
    </source>
</evidence>
<evidence type="ECO:0000313" key="3">
    <source>
        <dbReference type="Proteomes" id="UP000484842"/>
    </source>
</evidence>
<organism evidence="2 3">
    <name type="scientific">Deinococcus terrestris</name>
    <dbReference type="NCBI Taxonomy" id="2651870"/>
    <lineage>
        <taxon>Bacteria</taxon>
        <taxon>Thermotogati</taxon>
        <taxon>Deinococcota</taxon>
        <taxon>Deinococci</taxon>
        <taxon>Deinococcales</taxon>
        <taxon>Deinococcaceae</taxon>
        <taxon>Deinococcus</taxon>
    </lineage>
</organism>
<accession>A0A7X1NU67</accession>
<dbReference type="SUPFAM" id="SSF81301">
    <property type="entry name" value="Nucleotidyltransferase"/>
    <property type="match status" value="1"/>
</dbReference>
<dbReference type="Proteomes" id="UP000484842">
    <property type="component" value="Unassembled WGS sequence"/>
</dbReference>
<proteinExistence type="predicted"/>
<dbReference type="InterPro" id="IPR007344">
    <property type="entry name" value="GrpB/CoaE"/>
</dbReference>
<sequence>MRIPLTPRRRPRAPTRRTSTRRGRMWRSGTSSWAKGAEGGKRKAKGEELLPFPALFQTDGMTLGLRRGTVELRPSSAEYPALFAQERGRVARALGPLAVAIKHVGSTSVPGLAAKPILDLAVGVEDAARMDACIRPLEQIGYVSFGDREGWGEYFFARGPDEARTHYLHLMPVGERRWRDYLLFRDVLRSRPDLRDEYQSLKTALARQHGAARAEYTARKGAFVERILAEFRSSDGVS</sequence>
<feature type="region of interest" description="Disordered" evidence="1">
    <location>
        <begin position="1"/>
        <end position="44"/>
    </location>
</feature>
<protein>
    <submittedName>
        <fullName evidence="2">GrpB family protein</fullName>
    </submittedName>
</protein>
<dbReference type="PANTHER" id="PTHR34822:SF1">
    <property type="entry name" value="GRPB FAMILY PROTEIN"/>
    <property type="match status" value="1"/>
</dbReference>
<comment type="caution">
    <text evidence="2">The sequence shown here is derived from an EMBL/GenBank/DDBJ whole genome shotgun (WGS) entry which is preliminary data.</text>
</comment>
<dbReference type="AlphaFoldDB" id="A0A7X1NU67"/>
<dbReference type="InterPro" id="IPR043519">
    <property type="entry name" value="NT_sf"/>
</dbReference>
<keyword evidence="3" id="KW-1185">Reference proteome</keyword>
<dbReference type="PANTHER" id="PTHR34822">
    <property type="entry name" value="GRPB DOMAIN PROTEIN (AFU_ORTHOLOGUE AFUA_1G01530)"/>
    <property type="match status" value="1"/>
</dbReference>
<evidence type="ECO:0000313" key="2">
    <source>
        <dbReference type="EMBL" id="MPY65882.1"/>
    </source>
</evidence>
<dbReference type="EMBL" id="WBSL01000001">
    <property type="protein sequence ID" value="MPY65882.1"/>
    <property type="molecule type" value="Genomic_DNA"/>
</dbReference>